<dbReference type="Gene3D" id="3.40.30.10">
    <property type="entry name" value="Glutaredoxin"/>
    <property type="match status" value="1"/>
</dbReference>
<dbReference type="PANTHER" id="PTHR45694:SF18">
    <property type="entry name" value="GLUTAREDOXIN-1-RELATED"/>
    <property type="match status" value="1"/>
</dbReference>
<evidence type="ECO:0000259" key="2">
    <source>
        <dbReference type="Pfam" id="PF00462"/>
    </source>
</evidence>
<evidence type="ECO:0000313" key="4">
    <source>
        <dbReference type="Proteomes" id="UP000614601"/>
    </source>
</evidence>
<proteinExistence type="predicted"/>
<dbReference type="PANTHER" id="PTHR45694">
    <property type="entry name" value="GLUTAREDOXIN 2"/>
    <property type="match status" value="1"/>
</dbReference>
<dbReference type="AlphaFoldDB" id="A0A811KDD4"/>
<dbReference type="Pfam" id="PF00462">
    <property type="entry name" value="Glutaredoxin"/>
    <property type="match status" value="1"/>
</dbReference>
<feature type="chain" id="PRO_5035594824" description="Glutaredoxin domain-containing protein" evidence="1">
    <location>
        <begin position="21"/>
        <end position="131"/>
    </location>
</feature>
<dbReference type="SUPFAM" id="SSF52833">
    <property type="entry name" value="Thioredoxin-like"/>
    <property type="match status" value="1"/>
</dbReference>
<organism evidence="3 4">
    <name type="scientific">Bursaphelenchus okinawaensis</name>
    <dbReference type="NCBI Taxonomy" id="465554"/>
    <lineage>
        <taxon>Eukaryota</taxon>
        <taxon>Metazoa</taxon>
        <taxon>Ecdysozoa</taxon>
        <taxon>Nematoda</taxon>
        <taxon>Chromadorea</taxon>
        <taxon>Rhabditida</taxon>
        <taxon>Tylenchina</taxon>
        <taxon>Tylenchomorpha</taxon>
        <taxon>Aphelenchoidea</taxon>
        <taxon>Aphelenchoididae</taxon>
        <taxon>Bursaphelenchus</taxon>
    </lineage>
</organism>
<dbReference type="GO" id="GO:0005737">
    <property type="term" value="C:cytoplasm"/>
    <property type="evidence" value="ECO:0007669"/>
    <property type="project" value="TreeGrafter"/>
</dbReference>
<dbReference type="PROSITE" id="PS51354">
    <property type="entry name" value="GLUTAREDOXIN_2"/>
    <property type="match status" value="1"/>
</dbReference>
<dbReference type="Proteomes" id="UP000783686">
    <property type="component" value="Unassembled WGS sequence"/>
</dbReference>
<dbReference type="EMBL" id="CAJFDH010000003">
    <property type="protein sequence ID" value="CAD5214338.1"/>
    <property type="molecule type" value="Genomic_DNA"/>
</dbReference>
<dbReference type="InterPro" id="IPR002109">
    <property type="entry name" value="Glutaredoxin"/>
</dbReference>
<evidence type="ECO:0000256" key="1">
    <source>
        <dbReference type="SAM" id="SignalP"/>
    </source>
</evidence>
<protein>
    <recommendedName>
        <fullName evidence="2">Glutaredoxin domain-containing protein</fullName>
    </recommendedName>
</protein>
<feature type="signal peptide" evidence="1">
    <location>
        <begin position="1"/>
        <end position="20"/>
    </location>
</feature>
<comment type="caution">
    <text evidence="3">The sequence shown here is derived from an EMBL/GenBank/DDBJ whole genome shotgun (WGS) entry which is preliminary data.</text>
</comment>
<dbReference type="GO" id="GO:0034599">
    <property type="term" value="P:cellular response to oxidative stress"/>
    <property type="evidence" value="ECO:0007669"/>
    <property type="project" value="TreeGrafter"/>
</dbReference>
<dbReference type="GO" id="GO:0015038">
    <property type="term" value="F:glutathione disulfide oxidoreductase activity"/>
    <property type="evidence" value="ECO:0007669"/>
    <property type="project" value="TreeGrafter"/>
</dbReference>
<name>A0A811KDD4_9BILA</name>
<dbReference type="EMBL" id="CAJFCW020000003">
    <property type="protein sequence ID" value="CAG9102567.1"/>
    <property type="molecule type" value="Genomic_DNA"/>
</dbReference>
<evidence type="ECO:0000313" key="3">
    <source>
        <dbReference type="EMBL" id="CAD5214338.1"/>
    </source>
</evidence>
<dbReference type="OrthoDB" id="418495at2759"/>
<dbReference type="Proteomes" id="UP000614601">
    <property type="component" value="Unassembled WGS sequence"/>
</dbReference>
<accession>A0A811KDD4</accession>
<keyword evidence="4" id="KW-1185">Reference proteome</keyword>
<keyword evidence="1" id="KW-0732">Signal</keyword>
<feature type="domain" description="Glutaredoxin" evidence="2">
    <location>
        <begin position="41"/>
        <end position="102"/>
    </location>
</feature>
<gene>
    <name evidence="3" type="ORF">BOKJ2_LOCUS5543</name>
</gene>
<sequence>MRRLTVFLFTIVLSFTVIYGEVSSYNVTQEIDSILEKHNGVLFIKTHCSYSNAAIYVLKLFPIKNLYIEHINMRNDTQQIQDELYKRSGITTVPQFFINQTFYGNYNKIAEAYSKNQLYQLLKDADMIKTD</sequence>
<dbReference type="InterPro" id="IPR036249">
    <property type="entry name" value="Thioredoxin-like_sf"/>
</dbReference>
<reference evidence="3" key="1">
    <citation type="submission" date="2020-09" db="EMBL/GenBank/DDBJ databases">
        <authorList>
            <person name="Kikuchi T."/>
        </authorList>
    </citation>
    <scope>NUCLEOTIDE SEQUENCE</scope>
    <source>
        <strain evidence="3">SH1</strain>
    </source>
</reference>